<accession>A0ABU7BSX8</accession>
<evidence type="ECO:0000313" key="2">
    <source>
        <dbReference type="EMBL" id="MED6253448.1"/>
    </source>
</evidence>
<comment type="caution">
    <text evidence="2">The sequence shown here is derived from an EMBL/GenBank/DDBJ whole genome shotgun (WGS) entry which is preliminary data.</text>
</comment>
<gene>
    <name evidence="2" type="ORF">ATANTOWER_029781</name>
</gene>
<protein>
    <submittedName>
        <fullName evidence="2">Uncharacterized protein</fullName>
    </submittedName>
</protein>
<keyword evidence="3" id="KW-1185">Reference proteome</keyword>
<evidence type="ECO:0000313" key="3">
    <source>
        <dbReference type="Proteomes" id="UP001345963"/>
    </source>
</evidence>
<proteinExistence type="predicted"/>
<organism evidence="2 3">
    <name type="scientific">Ataeniobius toweri</name>
    <dbReference type="NCBI Taxonomy" id="208326"/>
    <lineage>
        <taxon>Eukaryota</taxon>
        <taxon>Metazoa</taxon>
        <taxon>Chordata</taxon>
        <taxon>Craniata</taxon>
        <taxon>Vertebrata</taxon>
        <taxon>Euteleostomi</taxon>
        <taxon>Actinopterygii</taxon>
        <taxon>Neopterygii</taxon>
        <taxon>Teleostei</taxon>
        <taxon>Neoteleostei</taxon>
        <taxon>Acanthomorphata</taxon>
        <taxon>Ovalentaria</taxon>
        <taxon>Atherinomorphae</taxon>
        <taxon>Cyprinodontiformes</taxon>
        <taxon>Goodeidae</taxon>
        <taxon>Ataeniobius</taxon>
    </lineage>
</organism>
<feature type="compositionally biased region" description="Basic and acidic residues" evidence="1">
    <location>
        <begin position="11"/>
        <end position="24"/>
    </location>
</feature>
<evidence type="ECO:0000256" key="1">
    <source>
        <dbReference type="SAM" id="MobiDB-lite"/>
    </source>
</evidence>
<feature type="region of interest" description="Disordered" evidence="1">
    <location>
        <begin position="1"/>
        <end position="24"/>
    </location>
</feature>
<dbReference type="EMBL" id="JAHUTI010066809">
    <property type="protein sequence ID" value="MED6253448.1"/>
    <property type="molecule type" value="Genomic_DNA"/>
</dbReference>
<feature type="non-terminal residue" evidence="2">
    <location>
        <position position="1"/>
    </location>
</feature>
<reference evidence="2 3" key="1">
    <citation type="submission" date="2021-07" db="EMBL/GenBank/DDBJ databases">
        <authorList>
            <person name="Palmer J.M."/>
        </authorList>
    </citation>
    <scope>NUCLEOTIDE SEQUENCE [LARGE SCALE GENOMIC DNA]</scope>
    <source>
        <strain evidence="2 3">AT_MEX2019</strain>
        <tissue evidence="2">Muscle</tissue>
    </source>
</reference>
<dbReference type="Proteomes" id="UP001345963">
    <property type="component" value="Unassembled WGS sequence"/>
</dbReference>
<sequence>KGQAGRQNPFGKERTKNEIRQERTLDNYSQNVFENLAPSACQRPVYNCSSTGVWHEVDCAAAQQQTGEADELIAGMRAEQSRQTGQNHTMKTSFLRCYVTGSNLKDQDDFSGDFLNKNLIQFTCLEIIENVLASLRSLYGEK</sequence>
<name>A0ABU7BSX8_9TELE</name>